<dbReference type="Pfam" id="PF11578">
    <property type="entry name" value="DUF3237"/>
    <property type="match status" value="1"/>
</dbReference>
<evidence type="ECO:0000313" key="2">
    <source>
        <dbReference type="EMBL" id="MCM5682435.1"/>
    </source>
</evidence>
<comment type="similarity">
    <text evidence="1">Belongs to the UPF0311 family.</text>
</comment>
<proteinExistence type="inferred from homology"/>
<evidence type="ECO:0000256" key="1">
    <source>
        <dbReference type="HAMAP-Rule" id="MF_00775"/>
    </source>
</evidence>
<protein>
    <recommendedName>
        <fullName evidence="1">UPF0311 protein M8A51_23145</fullName>
    </recommendedName>
</protein>
<name>A0ABT0YUL1_9BURK</name>
<accession>A0ABT0YUL1</accession>
<dbReference type="HAMAP" id="MF_00775">
    <property type="entry name" value="UPF0311"/>
    <property type="match status" value="1"/>
</dbReference>
<reference evidence="2" key="1">
    <citation type="submission" date="2022-05" db="EMBL/GenBank/DDBJ databases">
        <title>Schlegelella sp. nov., isolated from mangrove soil.</title>
        <authorList>
            <person name="Liu Y."/>
            <person name="Ge X."/>
            <person name="Liu W."/>
        </authorList>
    </citation>
    <scope>NUCLEOTIDE SEQUENCE</scope>
    <source>
        <strain evidence="2">S2-27</strain>
    </source>
</reference>
<keyword evidence="3" id="KW-1185">Reference proteome</keyword>
<dbReference type="InterPro" id="IPR020915">
    <property type="entry name" value="UPF0311"/>
</dbReference>
<dbReference type="RefSeq" id="WP_251780912.1">
    <property type="nucleotide sequence ID" value="NZ_JAMKFE010000019.1"/>
</dbReference>
<organism evidence="2 3">
    <name type="scientific">Caldimonas mangrovi</name>
    <dbReference type="NCBI Taxonomy" id="2944811"/>
    <lineage>
        <taxon>Bacteria</taxon>
        <taxon>Pseudomonadati</taxon>
        <taxon>Pseudomonadota</taxon>
        <taxon>Betaproteobacteria</taxon>
        <taxon>Burkholderiales</taxon>
        <taxon>Sphaerotilaceae</taxon>
        <taxon>Caldimonas</taxon>
    </lineage>
</organism>
<dbReference type="Proteomes" id="UP001165541">
    <property type="component" value="Unassembled WGS sequence"/>
</dbReference>
<gene>
    <name evidence="2" type="ORF">M8A51_23145</name>
</gene>
<dbReference type="PANTHER" id="PTHR37315:SF1">
    <property type="entry name" value="UPF0311 PROTEIN BLR7842"/>
    <property type="match status" value="1"/>
</dbReference>
<sequence length="157" mass="17291">MTPTLPPAPLLLPMTRIRCDVEDVVSLGAAPYGERRFVPLGGGIVEGPELNGHIVTGGVDWQMQRADGVLDIAAHYVIRTDDGALVEVTSTGMRHAEADVMHQLARGEAVPRERYYFRTVMRFQAGASRWAHLNRTIAIASGAREARRVVLDVYRLT</sequence>
<dbReference type="PANTHER" id="PTHR37315">
    <property type="entry name" value="UPF0311 PROTEIN BLR7842"/>
    <property type="match status" value="1"/>
</dbReference>
<comment type="caution">
    <text evidence="2">The sequence shown here is derived from an EMBL/GenBank/DDBJ whole genome shotgun (WGS) entry which is preliminary data.</text>
</comment>
<dbReference type="EMBL" id="JAMKFE010000019">
    <property type="protein sequence ID" value="MCM5682435.1"/>
    <property type="molecule type" value="Genomic_DNA"/>
</dbReference>
<dbReference type="Gene3D" id="2.40.160.20">
    <property type="match status" value="1"/>
</dbReference>
<evidence type="ECO:0000313" key="3">
    <source>
        <dbReference type="Proteomes" id="UP001165541"/>
    </source>
</evidence>